<sequence length="369" mass="41540">MARTDKEEPEAEESGLDRLRGEFTNFLGAQTEKLAQKAGDKLTGLTGKLTDMAENGGSLPSIASRVMQGESPVKAFMSEKAGDVKDKVVDKAKDTFGGGGGGGGGKGKPGGGKSMNIIEVLDVGIPLRTAYDHWTRYDEFSGFTKGVQSVSMSEEMSSDWKVKIGPSSRGFKATVQEQVPDDRIVWTSEGAKGSTRGCVSFHELAPSLTRIVLVVEYYPSGFFEKTGNLWRVQGRRMRLDFKLFQKFVTLTDEEPEGWRGEIRDGEVVVSHEEAMEKEEAENEEPEDSEEDEEEPEEGEEEEEEEPEDEDEYEDEEEPEDEYEDEEEDEEDEDEEPEEEEEDEEPEEEDEDEEEEEPAPRKRRGRRASR</sequence>
<feature type="compositionally biased region" description="Basic and acidic residues" evidence="1">
    <location>
        <begin position="259"/>
        <end position="274"/>
    </location>
</feature>
<feature type="compositionally biased region" description="Acidic residues" evidence="1">
    <location>
        <begin position="275"/>
        <end position="356"/>
    </location>
</feature>
<dbReference type="PANTHER" id="PTHR33824:SF7">
    <property type="entry name" value="POLYKETIDE CYCLASE_DEHYDRASE AND LIPID TRANSPORT SUPERFAMILY PROTEIN"/>
    <property type="match status" value="1"/>
</dbReference>
<feature type="region of interest" description="Disordered" evidence="1">
    <location>
        <begin position="259"/>
        <end position="369"/>
    </location>
</feature>
<dbReference type="Pfam" id="PF03364">
    <property type="entry name" value="Polyketide_cyc"/>
    <property type="match status" value="1"/>
</dbReference>
<organism evidence="3">
    <name type="scientific">Streptomyces sp. gb1(2016)</name>
    <dbReference type="NCBI Taxonomy" id="1828321"/>
    <lineage>
        <taxon>Bacteria</taxon>
        <taxon>Bacillati</taxon>
        <taxon>Actinomycetota</taxon>
        <taxon>Actinomycetes</taxon>
        <taxon>Kitasatosporales</taxon>
        <taxon>Streptomycetaceae</taxon>
        <taxon>Streptomyces</taxon>
    </lineage>
</organism>
<evidence type="ECO:0000259" key="2">
    <source>
        <dbReference type="Pfam" id="PF03364"/>
    </source>
</evidence>
<proteinExistence type="predicted"/>
<name>A0A652KPL2_9ACTN</name>
<comment type="caution">
    <text evidence="3">The sequence shown here is derived from an EMBL/GenBank/DDBJ whole genome shotgun (WGS) entry which is preliminary data.</text>
</comment>
<accession>A0A652KPL2</accession>
<dbReference type="InterPro" id="IPR047137">
    <property type="entry name" value="ORF3"/>
</dbReference>
<dbReference type="Gene3D" id="3.30.530.20">
    <property type="match status" value="1"/>
</dbReference>
<feature type="region of interest" description="Disordered" evidence="1">
    <location>
        <begin position="92"/>
        <end position="112"/>
    </location>
</feature>
<dbReference type="RefSeq" id="WP_147985763.1">
    <property type="nucleotide sequence ID" value="NZ_RDBM01000037.1"/>
</dbReference>
<gene>
    <name evidence="3" type="ORF">EAO74_35695</name>
</gene>
<feature type="domain" description="Coenzyme Q-binding protein COQ10 START" evidence="2">
    <location>
        <begin position="123"/>
        <end position="241"/>
    </location>
</feature>
<dbReference type="SUPFAM" id="SSF55961">
    <property type="entry name" value="Bet v1-like"/>
    <property type="match status" value="1"/>
</dbReference>
<evidence type="ECO:0000256" key="1">
    <source>
        <dbReference type="SAM" id="MobiDB-lite"/>
    </source>
</evidence>
<evidence type="ECO:0000313" key="3">
    <source>
        <dbReference type="EMBL" id="TXS25597.1"/>
    </source>
</evidence>
<dbReference type="InterPro" id="IPR023393">
    <property type="entry name" value="START-like_dom_sf"/>
</dbReference>
<protein>
    <submittedName>
        <fullName evidence="3">SRPBCC family protein</fullName>
    </submittedName>
</protein>
<dbReference type="PANTHER" id="PTHR33824">
    <property type="entry name" value="POLYKETIDE CYCLASE/DEHYDRASE AND LIPID TRANSPORT SUPERFAMILY PROTEIN"/>
    <property type="match status" value="1"/>
</dbReference>
<dbReference type="AlphaFoldDB" id="A0A652KPL2"/>
<dbReference type="CDD" id="cd07817">
    <property type="entry name" value="SRPBCC_8"/>
    <property type="match status" value="1"/>
</dbReference>
<reference evidence="3" key="1">
    <citation type="submission" date="2018-10" db="EMBL/GenBank/DDBJ databases">
        <authorList>
            <person name="Hariharan J."/>
            <person name="Choudoir M.J."/>
            <person name="Diebold P."/>
            <person name="Panke-Buisse K."/>
            <person name="Campbell A.N."/>
            <person name="Buckley D.H."/>
        </authorList>
    </citation>
    <scope>NUCLEOTIDE SEQUENCE</scope>
    <source>
        <strain evidence="3">Gb1</strain>
    </source>
</reference>
<dbReference type="EMBL" id="RDBM01000037">
    <property type="protein sequence ID" value="TXS25597.1"/>
    <property type="molecule type" value="Genomic_DNA"/>
</dbReference>
<dbReference type="InterPro" id="IPR005031">
    <property type="entry name" value="COQ10_START"/>
</dbReference>
<feature type="compositionally biased region" description="Basic residues" evidence="1">
    <location>
        <begin position="360"/>
        <end position="369"/>
    </location>
</feature>
<feature type="compositionally biased region" description="Gly residues" evidence="1">
    <location>
        <begin position="96"/>
        <end position="112"/>
    </location>
</feature>